<protein>
    <submittedName>
        <fullName evidence="1">Uncharacterized protein</fullName>
    </submittedName>
</protein>
<reference evidence="1" key="2">
    <citation type="submission" date="2020-06" db="EMBL/GenBank/DDBJ databases">
        <title>Helianthus annuus Genome sequencing and assembly Release 2.</title>
        <authorList>
            <person name="Gouzy J."/>
            <person name="Langlade N."/>
            <person name="Munos S."/>
        </authorList>
    </citation>
    <scope>NUCLEOTIDE SEQUENCE</scope>
    <source>
        <tissue evidence="1">Leaves</tissue>
    </source>
</reference>
<gene>
    <name evidence="1" type="ORF">HanXRQr2_Chr05g0235521</name>
</gene>
<reference evidence="1" key="1">
    <citation type="journal article" date="2017" name="Nature">
        <title>The sunflower genome provides insights into oil metabolism, flowering and Asterid evolution.</title>
        <authorList>
            <person name="Badouin H."/>
            <person name="Gouzy J."/>
            <person name="Grassa C.J."/>
            <person name="Murat F."/>
            <person name="Staton S.E."/>
            <person name="Cottret L."/>
            <person name="Lelandais-Briere C."/>
            <person name="Owens G.L."/>
            <person name="Carrere S."/>
            <person name="Mayjonade B."/>
            <person name="Legrand L."/>
            <person name="Gill N."/>
            <person name="Kane N.C."/>
            <person name="Bowers J.E."/>
            <person name="Hubner S."/>
            <person name="Bellec A."/>
            <person name="Berard A."/>
            <person name="Berges H."/>
            <person name="Blanchet N."/>
            <person name="Boniface M.C."/>
            <person name="Brunel D."/>
            <person name="Catrice O."/>
            <person name="Chaidir N."/>
            <person name="Claudel C."/>
            <person name="Donnadieu C."/>
            <person name="Faraut T."/>
            <person name="Fievet G."/>
            <person name="Helmstetter N."/>
            <person name="King M."/>
            <person name="Knapp S.J."/>
            <person name="Lai Z."/>
            <person name="Le Paslier M.C."/>
            <person name="Lippi Y."/>
            <person name="Lorenzon L."/>
            <person name="Mandel J.R."/>
            <person name="Marage G."/>
            <person name="Marchand G."/>
            <person name="Marquand E."/>
            <person name="Bret-Mestries E."/>
            <person name="Morien E."/>
            <person name="Nambeesan S."/>
            <person name="Nguyen T."/>
            <person name="Pegot-Espagnet P."/>
            <person name="Pouilly N."/>
            <person name="Raftis F."/>
            <person name="Sallet E."/>
            <person name="Schiex T."/>
            <person name="Thomas J."/>
            <person name="Vandecasteele C."/>
            <person name="Vares D."/>
            <person name="Vear F."/>
            <person name="Vautrin S."/>
            <person name="Crespi M."/>
            <person name="Mangin B."/>
            <person name="Burke J.M."/>
            <person name="Salse J."/>
            <person name="Munos S."/>
            <person name="Vincourt P."/>
            <person name="Rieseberg L.H."/>
            <person name="Langlade N.B."/>
        </authorList>
    </citation>
    <scope>NUCLEOTIDE SEQUENCE</scope>
    <source>
        <tissue evidence="1">Leaves</tissue>
    </source>
</reference>
<proteinExistence type="predicted"/>
<sequence>MCIWYRVPVPNFPYRIGTHFLSFSVPVPVRYDTGSLSDFAFKYRYRSVPYCTFLERISVPVFSVPVPN</sequence>
<evidence type="ECO:0000313" key="2">
    <source>
        <dbReference type="Proteomes" id="UP000215914"/>
    </source>
</evidence>
<organism evidence="1 2">
    <name type="scientific">Helianthus annuus</name>
    <name type="common">Common sunflower</name>
    <dbReference type="NCBI Taxonomy" id="4232"/>
    <lineage>
        <taxon>Eukaryota</taxon>
        <taxon>Viridiplantae</taxon>
        <taxon>Streptophyta</taxon>
        <taxon>Embryophyta</taxon>
        <taxon>Tracheophyta</taxon>
        <taxon>Spermatophyta</taxon>
        <taxon>Magnoliopsida</taxon>
        <taxon>eudicotyledons</taxon>
        <taxon>Gunneridae</taxon>
        <taxon>Pentapetalae</taxon>
        <taxon>asterids</taxon>
        <taxon>campanulids</taxon>
        <taxon>Asterales</taxon>
        <taxon>Asteraceae</taxon>
        <taxon>Asteroideae</taxon>
        <taxon>Heliantheae alliance</taxon>
        <taxon>Heliantheae</taxon>
        <taxon>Helianthus</taxon>
    </lineage>
</organism>
<keyword evidence="2" id="KW-1185">Reference proteome</keyword>
<name>A0A9K3NPX0_HELAN</name>
<comment type="caution">
    <text evidence="1">The sequence shown here is derived from an EMBL/GenBank/DDBJ whole genome shotgun (WGS) entry which is preliminary data.</text>
</comment>
<evidence type="ECO:0000313" key="1">
    <source>
        <dbReference type="EMBL" id="KAF5807605.1"/>
    </source>
</evidence>
<dbReference type="AlphaFoldDB" id="A0A9K3NPX0"/>
<dbReference type="Gramene" id="mRNA:HanXRQr2_Chr05g0235521">
    <property type="protein sequence ID" value="CDS:HanXRQr2_Chr05g0235521.1"/>
    <property type="gene ID" value="HanXRQr2_Chr05g0235521"/>
</dbReference>
<dbReference type="EMBL" id="MNCJ02000320">
    <property type="protein sequence ID" value="KAF5807605.1"/>
    <property type="molecule type" value="Genomic_DNA"/>
</dbReference>
<accession>A0A9K3NPX0</accession>
<dbReference type="Proteomes" id="UP000215914">
    <property type="component" value="Unassembled WGS sequence"/>
</dbReference>